<dbReference type="EMBL" id="MTSE01000043">
    <property type="protein sequence ID" value="OUJ68776.1"/>
    <property type="molecule type" value="Genomic_DNA"/>
</dbReference>
<keyword evidence="1" id="KW-0067">ATP-binding</keyword>
<feature type="binding site" evidence="3">
    <location>
        <begin position="203"/>
        <end position="210"/>
    </location>
    <ligand>
        <name>ATP</name>
        <dbReference type="ChEBI" id="CHEBI:30616"/>
    </ligand>
</feature>
<reference evidence="5 6" key="1">
    <citation type="submission" date="2017-01" db="EMBL/GenBank/DDBJ databases">
        <title>A new Hymenobacter.</title>
        <authorList>
            <person name="Liang Y."/>
            <person name="Feng F."/>
        </authorList>
    </citation>
    <scope>NUCLEOTIDE SEQUENCE [LARGE SCALE GENOMIC DNA]</scope>
    <source>
        <strain evidence="5">MIMBbqt21</strain>
    </source>
</reference>
<evidence type="ECO:0000259" key="4">
    <source>
        <dbReference type="PROSITE" id="PS51459"/>
    </source>
</evidence>
<dbReference type="AlphaFoldDB" id="A0A243W5N4"/>
<dbReference type="RefSeq" id="WP_086597314.1">
    <property type="nucleotide sequence ID" value="NZ_MTSE01000043.1"/>
</dbReference>
<proteinExistence type="predicted"/>
<feature type="active site" evidence="2">
    <location>
        <position position="199"/>
    </location>
</feature>
<name>A0A243W5N4_9BACT</name>
<dbReference type="InterPro" id="IPR003812">
    <property type="entry name" value="Fido"/>
</dbReference>
<feature type="domain" description="Fido" evidence="4">
    <location>
        <begin position="119"/>
        <end position="263"/>
    </location>
</feature>
<comment type="caution">
    <text evidence="5">The sequence shown here is derived from an EMBL/GenBank/DDBJ whole genome shotgun (WGS) entry which is preliminary data.</text>
</comment>
<dbReference type="PANTHER" id="PTHR13504:SF35">
    <property type="entry name" value="PROTEIN ADENYLYLTRANSFERASE SOFIC"/>
    <property type="match status" value="1"/>
</dbReference>
<dbReference type="PANTHER" id="PTHR13504">
    <property type="entry name" value="FIDO DOMAIN-CONTAINING PROTEIN DDB_G0283145"/>
    <property type="match status" value="1"/>
</dbReference>
<gene>
    <name evidence="5" type="ORF">BXP70_27470</name>
</gene>
<evidence type="ECO:0000256" key="3">
    <source>
        <dbReference type="PIRSR" id="PIRSR640198-2"/>
    </source>
</evidence>
<dbReference type="Proteomes" id="UP000194873">
    <property type="component" value="Unassembled WGS sequence"/>
</dbReference>
<dbReference type="Pfam" id="PF21248">
    <property type="entry name" value="SoFic-like_C"/>
    <property type="match status" value="1"/>
</dbReference>
<evidence type="ECO:0000313" key="5">
    <source>
        <dbReference type="EMBL" id="OUJ68776.1"/>
    </source>
</evidence>
<dbReference type="InterPro" id="IPR025758">
    <property type="entry name" value="Fic/DOC_N"/>
</dbReference>
<dbReference type="InterPro" id="IPR026287">
    <property type="entry name" value="SoFic-like"/>
</dbReference>
<sequence length="373" mass="42086">MLFRRDTPYNDLPPLPPPGLLETAPVLKATLRAGRALAELKGYCQTLPEPELLLQAVALQESKDSSEIENIVTTQDELYQAAAVPDDWSSGASPPAKEVLRYRQAMRLGWQLLQQTGLLTSNTMIRIMQQLKDTQEGVRRLPGTALLNAKTGAIIYTPPEGEAVIRDKLHALEVFLHADSELDPLVRMALLHYQFEAIHPFADGNGRTGRILNVLYLVQQDLLTLPVLYLSGYILQHKETYYRSLRAVTEEGRWEAWILYMLQAVESTAQDTLARVTALQHLRQHTYAQVKTLLKTAPTRELSDLMVSYPYLKIRTLESIGITRRQTAADYLKTLADHGLLRVVKAGRDHYYINDALVHLFGRSQSLTESPHL</sequence>
<organism evidence="5 6">
    <name type="scientific">Hymenobacter crusticola</name>
    <dbReference type="NCBI Taxonomy" id="1770526"/>
    <lineage>
        <taxon>Bacteria</taxon>
        <taxon>Pseudomonadati</taxon>
        <taxon>Bacteroidota</taxon>
        <taxon>Cytophagia</taxon>
        <taxon>Cytophagales</taxon>
        <taxon>Hymenobacteraceae</taxon>
        <taxon>Hymenobacter</taxon>
    </lineage>
</organism>
<dbReference type="Pfam" id="PF13784">
    <property type="entry name" value="Fic_N"/>
    <property type="match status" value="1"/>
</dbReference>
<evidence type="ECO:0000256" key="1">
    <source>
        <dbReference type="PIRSR" id="PIRSR038925-1"/>
    </source>
</evidence>
<dbReference type="InterPro" id="IPR048770">
    <property type="entry name" value="SoFic-like_C"/>
</dbReference>
<dbReference type="GO" id="GO:0005524">
    <property type="term" value="F:ATP binding"/>
    <property type="evidence" value="ECO:0007669"/>
    <property type="project" value="UniProtKB-KW"/>
</dbReference>
<dbReference type="Gene3D" id="1.10.3290.10">
    <property type="entry name" value="Fido-like domain"/>
    <property type="match status" value="1"/>
</dbReference>
<dbReference type="InterPro" id="IPR040198">
    <property type="entry name" value="Fido_containing"/>
</dbReference>
<dbReference type="SUPFAM" id="SSF140931">
    <property type="entry name" value="Fic-like"/>
    <property type="match status" value="1"/>
</dbReference>
<dbReference type="PROSITE" id="PS51459">
    <property type="entry name" value="FIDO"/>
    <property type="match status" value="1"/>
</dbReference>
<feature type="binding site" evidence="1">
    <location>
        <position position="241"/>
    </location>
    <ligand>
        <name>ATP</name>
        <dbReference type="ChEBI" id="CHEBI:30616"/>
    </ligand>
</feature>
<dbReference type="PIRSF" id="PIRSF038925">
    <property type="entry name" value="AMP-prot_trans"/>
    <property type="match status" value="1"/>
</dbReference>
<dbReference type="Pfam" id="PF02661">
    <property type="entry name" value="Fic"/>
    <property type="match status" value="1"/>
</dbReference>
<accession>A0A243W5N4</accession>
<keyword evidence="6" id="KW-1185">Reference proteome</keyword>
<feature type="binding site" evidence="3">
    <location>
        <begin position="241"/>
        <end position="242"/>
    </location>
    <ligand>
        <name>ATP</name>
        <dbReference type="ChEBI" id="CHEBI:30616"/>
    </ligand>
</feature>
<dbReference type="InterPro" id="IPR036597">
    <property type="entry name" value="Fido-like_dom_sf"/>
</dbReference>
<evidence type="ECO:0000313" key="6">
    <source>
        <dbReference type="Proteomes" id="UP000194873"/>
    </source>
</evidence>
<dbReference type="OrthoDB" id="9814400at2"/>
<keyword evidence="1" id="KW-0547">Nucleotide-binding</keyword>
<feature type="binding site" evidence="1">
    <location>
        <position position="199"/>
    </location>
    <ligand>
        <name>ATP</name>
        <dbReference type="ChEBI" id="CHEBI:30616"/>
    </ligand>
</feature>
<evidence type="ECO:0000256" key="2">
    <source>
        <dbReference type="PIRSR" id="PIRSR640198-1"/>
    </source>
</evidence>
<protein>
    <recommendedName>
        <fullName evidence="4">Fido domain-containing protein</fullName>
    </recommendedName>
</protein>
<feature type="binding site" evidence="1">
    <location>
        <begin position="204"/>
        <end position="210"/>
    </location>
    <ligand>
        <name>ATP</name>
        <dbReference type="ChEBI" id="CHEBI:30616"/>
    </ligand>
</feature>
<feature type="binding site" evidence="1">
    <location>
        <position position="69"/>
    </location>
    <ligand>
        <name>ATP</name>
        <dbReference type="ChEBI" id="CHEBI:30616"/>
    </ligand>
</feature>